<accession>A0A4R6FK44</accession>
<dbReference type="OrthoDB" id="7822067at2"/>
<proteinExistence type="predicted"/>
<comment type="caution">
    <text evidence="1">The sequence shown here is derived from an EMBL/GenBank/DDBJ whole genome shotgun (WGS) entry which is preliminary data.</text>
</comment>
<gene>
    <name evidence="1" type="ORF">EV664_107195</name>
</gene>
<dbReference type="Gene3D" id="2.170.16.10">
    <property type="entry name" value="Hedgehog/Intein (Hint) domain"/>
    <property type="match status" value="1"/>
</dbReference>
<dbReference type="InterPro" id="IPR036844">
    <property type="entry name" value="Hint_dom_sf"/>
</dbReference>
<reference evidence="1 2" key="1">
    <citation type="submission" date="2019-03" db="EMBL/GenBank/DDBJ databases">
        <title>Genomic Encyclopedia of Type Strains, Phase IV (KMG-IV): sequencing the most valuable type-strain genomes for metagenomic binning, comparative biology and taxonomic classification.</title>
        <authorList>
            <person name="Goeker M."/>
        </authorList>
    </citation>
    <scope>NUCLEOTIDE SEQUENCE [LARGE SCALE GENOMIC DNA]</scope>
    <source>
        <strain evidence="1 2">DSM 25059</strain>
    </source>
</reference>
<dbReference type="RefSeq" id="WP_133495902.1">
    <property type="nucleotide sequence ID" value="NZ_BMLU01000007.1"/>
</dbReference>
<dbReference type="Proteomes" id="UP000295493">
    <property type="component" value="Unassembled WGS sequence"/>
</dbReference>
<sequence length="926" mass="99032">MGRAIGQIVALAGAVVVNVVPGLGQLASAAILIGSAAAGAALSSLLGPKAPPPAQTETEIKTERPKRVRGYGTTRRYAAALAFDTSSNGTSVDVGAYHDGRAAQIRRVYLNDDQVTLSGNTVNQFADDRFQGGRVKVGWTLGAPTETAFSWIISLLPGIWTSNHRGDGMVCAYLTKAPEKEKWFLETYPQGDNYKLSLVGDWTTVYDPRDVTQDPYNEATWKWSDNAALAFIHYMMVYRGYDWNTAFAPQLAKVIAAVNDCDTLIPLSTGGSEKKYRTAFSYEADQEPANIIASLLACFDGWYVENERGEIVMYSGVYYTPTVSIGPDQIVDHSDQLGVERENTINEIAVPYISSQHDYASVDADPWRDEDSISELGRENTAELNAVVPSFTQGRRLAKRQMARANAPARGTIRTTYSGKIILGERYIDLTSAEAGTTFYSGPAEIQSIERDPLTGGVTFEWAAVEPNIDAWNPATEDGEGAPVGNRVTRAPLAVPVITNAYAQYEQAVDNSGTGVRVVCVITDPGLLGLTWYLRYRKDGNSAWKEQEYPDVDADTGTVTLITDFIPVTADLEIEVEYRASDGRLSGWSDPSTVNTSTDATPPDAATGITLVGWTNALTVSSDPIARASTYRFRIYADDGTTLIRTINSATRTATYASDEAAIDGIRRSYIVKVAGVNSAGAGTEATTGILSKPAPPAVANISATGGQYNGTISFDLQSGVAGYSIYVATTAGFNPVTEGLVYENNGYSPHTVYGLSADTYYTRVAAFDQWSKNPALLNLSAEASFTITTGGGGGAGGGGGGGYCPEVDTLILMADGTQKRAGDIVAGDKVWTLPDPEASPGMDWGAFDVEAVEFAEEPVFAADIGVKRMRATADHRIWIGGGWVHMEAIGVPDGTATVAKITVTDAHTYVSNGVLSHNIKQQTDV</sequence>
<dbReference type="AlphaFoldDB" id="A0A4R6FK44"/>
<dbReference type="SUPFAM" id="SSF51294">
    <property type="entry name" value="Hedgehog/intein (Hint) domain"/>
    <property type="match status" value="1"/>
</dbReference>
<dbReference type="NCBIfam" id="TIGR01443">
    <property type="entry name" value="intein_Cterm"/>
    <property type="match status" value="1"/>
</dbReference>
<evidence type="ECO:0000313" key="2">
    <source>
        <dbReference type="Proteomes" id="UP000295493"/>
    </source>
</evidence>
<name>A0A4R6FK44_9SPHN</name>
<organism evidence="1 2">
    <name type="scientific">Stakelama pacifica</name>
    <dbReference type="NCBI Taxonomy" id="517720"/>
    <lineage>
        <taxon>Bacteria</taxon>
        <taxon>Pseudomonadati</taxon>
        <taxon>Pseudomonadota</taxon>
        <taxon>Alphaproteobacteria</taxon>
        <taxon>Sphingomonadales</taxon>
        <taxon>Sphingomonadaceae</taxon>
        <taxon>Stakelama</taxon>
    </lineage>
</organism>
<dbReference type="InterPro" id="IPR030934">
    <property type="entry name" value="Intein_C"/>
</dbReference>
<protein>
    <submittedName>
        <fullName evidence="1">Intein</fullName>
    </submittedName>
</protein>
<dbReference type="EMBL" id="SNWD01000007">
    <property type="protein sequence ID" value="TDN81793.1"/>
    <property type="molecule type" value="Genomic_DNA"/>
</dbReference>
<keyword evidence="2" id="KW-1185">Reference proteome</keyword>
<dbReference type="CDD" id="cd00081">
    <property type="entry name" value="Hint"/>
    <property type="match status" value="1"/>
</dbReference>
<evidence type="ECO:0000313" key="1">
    <source>
        <dbReference type="EMBL" id="TDN81793.1"/>
    </source>
</evidence>